<evidence type="ECO:0008006" key="5">
    <source>
        <dbReference type="Google" id="ProtNLM"/>
    </source>
</evidence>
<dbReference type="Pfam" id="PF18156">
    <property type="entry name" value="pPIWI_RE_Y"/>
    <property type="match status" value="1"/>
</dbReference>
<feature type="domain" description="REase associating with pPIWI RE" evidence="1">
    <location>
        <begin position="283"/>
        <end position="406"/>
    </location>
</feature>
<dbReference type="EMBL" id="BNBF01000008">
    <property type="protein sequence ID" value="GHG49845.1"/>
    <property type="molecule type" value="Genomic_DNA"/>
</dbReference>
<dbReference type="Proteomes" id="UP000619355">
    <property type="component" value="Unassembled WGS sequence"/>
</dbReference>
<feature type="domain" description="pPIWI-RE three-gene island" evidence="2">
    <location>
        <begin position="66"/>
        <end position="185"/>
    </location>
</feature>
<dbReference type="Pfam" id="PF18154">
    <property type="entry name" value="pPIWI_RE_REase"/>
    <property type="match status" value="1"/>
</dbReference>
<evidence type="ECO:0000259" key="1">
    <source>
        <dbReference type="Pfam" id="PF18154"/>
    </source>
</evidence>
<dbReference type="InterPro" id="IPR040828">
    <property type="entry name" value="pPIWI_RE_REase"/>
</dbReference>
<organism evidence="3 4">
    <name type="scientific">Streptomyces capoamus</name>
    <dbReference type="NCBI Taxonomy" id="68183"/>
    <lineage>
        <taxon>Bacteria</taxon>
        <taxon>Bacillati</taxon>
        <taxon>Actinomycetota</taxon>
        <taxon>Actinomycetes</taxon>
        <taxon>Kitasatosporales</taxon>
        <taxon>Streptomycetaceae</taxon>
        <taxon>Streptomyces</taxon>
    </lineage>
</organism>
<reference evidence="4" key="1">
    <citation type="journal article" date="2019" name="Int. J. Syst. Evol. Microbiol.">
        <title>The Global Catalogue of Microorganisms (GCM) 10K type strain sequencing project: providing services to taxonomists for standard genome sequencing and annotation.</title>
        <authorList>
            <consortium name="The Broad Institute Genomics Platform"/>
            <consortium name="The Broad Institute Genome Sequencing Center for Infectious Disease"/>
            <person name="Wu L."/>
            <person name="Ma J."/>
        </authorList>
    </citation>
    <scope>NUCLEOTIDE SEQUENCE [LARGE SCALE GENOMIC DNA]</scope>
    <source>
        <strain evidence="4">JCM 4253</strain>
    </source>
</reference>
<proteinExistence type="predicted"/>
<name>A0A919C6U0_9ACTN</name>
<evidence type="ECO:0000313" key="4">
    <source>
        <dbReference type="Proteomes" id="UP000619355"/>
    </source>
</evidence>
<gene>
    <name evidence="3" type="ORF">GCM10018980_31200</name>
</gene>
<evidence type="ECO:0000259" key="2">
    <source>
        <dbReference type="Pfam" id="PF18156"/>
    </source>
</evidence>
<dbReference type="InterPro" id="IPR041191">
    <property type="entry name" value="pPIWI_RE_Y"/>
</dbReference>
<protein>
    <recommendedName>
        <fullName evidence="5">REase associating with pPIWI RE domain-containing protein</fullName>
    </recommendedName>
</protein>
<evidence type="ECO:0000313" key="3">
    <source>
        <dbReference type="EMBL" id="GHG49845.1"/>
    </source>
</evidence>
<sequence length="413" mass="46618">MVGGFRVPALSVDEAGPERGTAVWEDDYILLALLSHGLVEMKRRLEGLGEPRHLLSRAERRDTGLPGAWQEAVTRLWWRFFWAGLEPPRNDYAVLELCRLPLGQWPLRMALSSADVEVSLLDGEEPSEFAEEAVRGAWGDPEAHIAEQRVHQALLLVAEANAREGRDAWRIYVRMRRLVIERPVISDVEVRALQQELPAGPTAGEPYVMDFVRTAYERRPAENGVTLTVCARCGVPLPQARGSRNKSCGTPNCETSPKILHLPTLGFYWVLHRGARRFVHDPGVFELRVCEKVRALGLEPELWLGTDQPDALDVSFRVPRGKRSELWGTDEKDWASPVLLARSFRWPIEPECDRRFLVVPEHRAQVPGYLTDLRTELAGRTDPARPFKVVTEKQLLTEIRRALARQGGGSCAR</sequence>
<comment type="caution">
    <text evidence="3">The sequence shown here is derived from an EMBL/GenBank/DDBJ whole genome shotgun (WGS) entry which is preliminary data.</text>
</comment>
<keyword evidence="4" id="KW-1185">Reference proteome</keyword>
<dbReference type="AlphaFoldDB" id="A0A919C6U0"/>
<accession>A0A919C6U0</accession>